<dbReference type="InterPro" id="IPR006139">
    <property type="entry name" value="D-isomer_2_OHA_DH_cat_dom"/>
</dbReference>
<evidence type="ECO:0000259" key="6">
    <source>
        <dbReference type="Pfam" id="PF02826"/>
    </source>
</evidence>
<dbReference type="GeneID" id="25258927"/>
<evidence type="ECO:0000259" key="5">
    <source>
        <dbReference type="Pfam" id="PF00389"/>
    </source>
</evidence>
<dbReference type="InterPro" id="IPR058205">
    <property type="entry name" value="D-LDH-like"/>
</dbReference>
<dbReference type="Proteomes" id="UP000029725">
    <property type="component" value="Unassembled WGS sequence"/>
</dbReference>
<keyword evidence="2 4" id="KW-0560">Oxidoreductase</keyword>
<dbReference type="PANTHER" id="PTHR43026:SF1">
    <property type="entry name" value="2-HYDROXYACID DEHYDROGENASE HOMOLOG 1-RELATED"/>
    <property type="match status" value="1"/>
</dbReference>
<dbReference type="FunFam" id="3.40.50.720:FF:000041">
    <property type="entry name" value="D-3-phosphoglycerate dehydrogenase"/>
    <property type="match status" value="1"/>
</dbReference>
<evidence type="ECO:0000256" key="3">
    <source>
        <dbReference type="ARBA" id="ARBA00023027"/>
    </source>
</evidence>
<dbReference type="InterPro" id="IPR036291">
    <property type="entry name" value="NAD(P)-bd_dom_sf"/>
</dbReference>
<dbReference type="SUPFAM" id="SSF52283">
    <property type="entry name" value="Formate/glycerate dehydrogenase catalytic domain-like"/>
    <property type="match status" value="1"/>
</dbReference>
<evidence type="ECO:0000313" key="8">
    <source>
        <dbReference type="Proteomes" id="UP000029725"/>
    </source>
</evidence>
<accession>A0A098VSW5</accession>
<dbReference type="EMBL" id="JMKJ01000111">
    <property type="protein sequence ID" value="KGG52188.1"/>
    <property type="molecule type" value="Genomic_DNA"/>
</dbReference>
<evidence type="ECO:0000256" key="4">
    <source>
        <dbReference type="RuleBase" id="RU003719"/>
    </source>
</evidence>
<dbReference type="GO" id="GO:0047545">
    <property type="term" value="F:(S)-2-hydroxyglutarate dehydrogenase activity"/>
    <property type="evidence" value="ECO:0007669"/>
    <property type="project" value="UniProtKB-ARBA"/>
</dbReference>
<dbReference type="GO" id="GO:0051287">
    <property type="term" value="F:NAD binding"/>
    <property type="evidence" value="ECO:0007669"/>
    <property type="project" value="InterPro"/>
</dbReference>
<dbReference type="RefSeq" id="XP_013238615.1">
    <property type="nucleotide sequence ID" value="XM_013383161.1"/>
</dbReference>
<gene>
    <name evidence="7" type="ORF">DI09_1p380</name>
</gene>
<organism evidence="7 8">
    <name type="scientific">Mitosporidium daphniae</name>
    <dbReference type="NCBI Taxonomy" id="1485682"/>
    <lineage>
        <taxon>Eukaryota</taxon>
        <taxon>Fungi</taxon>
        <taxon>Fungi incertae sedis</taxon>
        <taxon>Microsporidia</taxon>
        <taxon>Mitosporidium</taxon>
    </lineage>
</organism>
<protein>
    <submittedName>
        <fullName evidence="7">Putative D-lactate dehydrogenase</fullName>
    </submittedName>
</protein>
<feature type="domain" description="D-isomer specific 2-hydroxyacid dehydrogenase NAD-binding" evidence="6">
    <location>
        <begin position="127"/>
        <end position="316"/>
    </location>
</feature>
<keyword evidence="3" id="KW-0520">NAD</keyword>
<dbReference type="Gene3D" id="3.40.50.720">
    <property type="entry name" value="NAD(P)-binding Rossmann-like Domain"/>
    <property type="match status" value="2"/>
</dbReference>
<dbReference type="SUPFAM" id="SSF51735">
    <property type="entry name" value="NAD(P)-binding Rossmann-fold domains"/>
    <property type="match status" value="1"/>
</dbReference>
<sequence length="353" mass="39074">MELVNDACTLTSQLYRLVVFNSKKYDIDSFMALEHQYRSIGATLEFVDQKLDEKTMYHAKGAHVVCVFVNDMPEKPVIDYLKAHGTGLLTFRCAGFDRVDLDACREAGMSVSRVPVYSPFAVAEHAIALTLSLNRRLRSSDKRVSQGNFSLSDSLLGFDMNGKTVGLLGTGNIGRIAGKIFLGFGCKILCYDVFQSAEFAALPNVQYATMDEVLSNVDILSLHLPLLPSTRHIINKENLAKMKKGAIIVNTSRGGLVDTAALLEAIDSGSIRGAGLDVYENESEYFFEDHSDREIEDPVLKVLMNHPNIILTPHQAFFTAEALSEIAKVTFNNVKEFIVDGKQMLKMTNTCLK</sequence>
<dbReference type="PANTHER" id="PTHR43026">
    <property type="entry name" value="2-HYDROXYACID DEHYDROGENASE HOMOLOG 1-RELATED"/>
    <property type="match status" value="1"/>
</dbReference>
<reference evidence="7 8" key="1">
    <citation type="submission" date="2014-04" db="EMBL/GenBank/DDBJ databases">
        <title>A new species of microsporidia sheds light on the evolution of extreme parasitism.</title>
        <authorList>
            <person name="Haag K.L."/>
            <person name="James T.Y."/>
            <person name="Larsson R."/>
            <person name="Schaer T.M."/>
            <person name="Refardt D."/>
            <person name="Pombert J.-F."/>
            <person name="Ebert D."/>
        </authorList>
    </citation>
    <scope>NUCLEOTIDE SEQUENCE [LARGE SCALE GENOMIC DNA]</scope>
    <source>
        <strain evidence="7 8">UGP3</strain>
        <tissue evidence="7">Spores</tissue>
    </source>
</reference>
<dbReference type="OrthoDB" id="298012at2759"/>
<comment type="caution">
    <text evidence="7">The sequence shown here is derived from an EMBL/GenBank/DDBJ whole genome shotgun (WGS) entry which is preliminary data.</text>
</comment>
<dbReference type="InterPro" id="IPR029753">
    <property type="entry name" value="D-isomer_DH_CS"/>
</dbReference>
<dbReference type="Pfam" id="PF02826">
    <property type="entry name" value="2-Hacid_dh_C"/>
    <property type="match status" value="1"/>
</dbReference>
<dbReference type="VEuPathDB" id="MicrosporidiaDB:DI09_1p380"/>
<evidence type="ECO:0000256" key="1">
    <source>
        <dbReference type="ARBA" id="ARBA00005854"/>
    </source>
</evidence>
<name>A0A098VSW5_9MICR</name>
<proteinExistence type="inferred from homology"/>
<evidence type="ECO:0000256" key="2">
    <source>
        <dbReference type="ARBA" id="ARBA00023002"/>
    </source>
</evidence>
<dbReference type="AlphaFoldDB" id="A0A098VSW5"/>
<feature type="domain" description="D-isomer specific 2-hydroxyacid dehydrogenase catalytic" evidence="5">
    <location>
        <begin position="32"/>
        <end position="340"/>
    </location>
</feature>
<dbReference type="GO" id="GO:0006564">
    <property type="term" value="P:L-serine biosynthetic process"/>
    <property type="evidence" value="ECO:0007669"/>
    <property type="project" value="UniProtKB-ARBA"/>
</dbReference>
<keyword evidence="8" id="KW-1185">Reference proteome</keyword>
<dbReference type="PROSITE" id="PS00671">
    <property type="entry name" value="D_2_HYDROXYACID_DH_3"/>
    <property type="match status" value="1"/>
</dbReference>
<dbReference type="GO" id="GO:0004617">
    <property type="term" value="F:phosphoglycerate dehydrogenase activity"/>
    <property type="evidence" value="ECO:0007669"/>
    <property type="project" value="UniProtKB-ARBA"/>
</dbReference>
<dbReference type="HOGENOM" id="CLU_019796_1_1_1"/>
<comment type="similarity">
    <text evidence="1 4">Belongs to the D-isomer specific 2-hydroxyacid dehydrogenase family.</text>
</comment>
<evidence type="ECO:0000313" key="7">
    <source>
        <dbReference type="EMBL" id="KGG52188.1"/>
    </source>
</evidence>
<dbReference type="Pfam" id="PF00389">
    <property type="entry name" value="2-Hacid_dh"/>
    <property type="match status" value="1"/>
</dbReference>
<dbReference type="CDD" id="cd12183">
    <property type="entry name" value="LDH_like_2"/>
    <property type="match status" value="1"/>
</dbReference>
<dbReference type="InterPro" id="IPR006140">
    <property type="entry name" value="D-isomer_DH_NAD-bd"/>
</dbReference>